<comment type="similarity">
    <text evidence="1 2">Belongs to the UPF0225 family.</text>
</comment>
<evidence type="ECO:0000256" key="2">
    <source>
        <dbReference type="HAMAP-Rule" id="MF_00612"/>
    </source>
</evidence>
<organism evidence="4 5">
    <name type="scientific">Gordonia aquimaris</name>
    <dbReference type="NCBI Taxonomy" id="2984863"/>
    <lineage>
        <taxon>Bacteria</taxon>
        <taxon>Bacillati</taxon>
        <taxon>Actinomycetota</taxon>
        <taxon>Actinomycetes</taxon>
        <taxon>Mycobacteriales</taxon>
        <taxon>Gordoniaceae</taxon>
        <taxon>Gordonia</taxon>
    </lineage>
</organism>
<dbReference type="Pfam" id="PF17775">
    <property type="entry name" value="YchJ_M-like"/>
    <property type="match status" value="1"/>
</dbReference>
<proteinExistence type="inferred from homology"/>
<dbReference type="RefSeq" id="WP_266061063.1">
    <property type="nucleotide sequence ID" value="NZ_JAPKFM010000005.1"/>
</dbReference>
<accession>A0A9X3D557</accession>
<dbReference type="InterPro" id="IPR048469">
    <property type="entry name" value="YchJ-like_M"/>
</dbReference>
<dbReference type="AlphaFoldDB" id="A0A9X3D557"/>
<keyword evidence="5" id="KW-1185">Reference proteome</keyword>
<evidence type="ECO:0000313" key="5">
    <source>
        <dbReference type="Proteomes" id="UP001143347"/>
    </source>
</evidence>
<gene>
    <name evidence="4" type="ORF">OSB52_07615</name>
</gene>
<sequence length="136" mass="15205">MSDVTGAADGDRRCPCTSGLTFGECCGPILSGARRAPTAEALMRSRFSAFAIGDRDHILDSWHPRTRPRRLVVDDGIQWYRLDVESASGGTPFDNTGEVTFTAHYRADGERRALHQRSRFERRDGRWVYLDGTVEG</sequence>
<feature type="domain" description="YchJ-like middle NTF2-like" evidence="3">
    <location>
        <begin position="38"/>
        <end position="132"/>
    </location>
</feature>
<dbReference type="InterPro" id="IPR023006">
    <property type="entry name" value="YchJ-like"/>
</dbReference>
<dbReference type="InterPro" id="IPR004027">
    <property type="entry name" value="SEC_C_motif"/>
</dbReference>
<dbReference type="EMBL" id="JAPKFM010000005">
    <property type="protein sequence ID" value="MCX2963961.1"/>
    <property type="molecule type" value="Genomic_DNA"/>
</dbReference>
<evidence type="ECO:0000259" key="3">
    <source>
        <dbReference type="Pfam" id="PF17775"/>
    </source>
</evidence>
<protein>
    <recommendedName>
        <fullName evidence="2">UPF0225 protein OSB52_07615</fullName>
    </recommendedName>
</protein>
<evidence type="ECO:0000256" key="1">
    <source>
        <dbReference type="ARBA" id="ARBA00010839"/>
    </source>
</evidence>
<reference evidence="4" key="1">
    <citation type="submission" date="2022-10" db="EMBL/GenBank/DDBJ databases">
        <title>WGS of marine actinomycetes from Thailand.</title>
        <authorList>
            <person name="Thawai C."/>
        </authorList>
    </citation>
    <scope>NUCLEOTIDE SEQUENCE</scope>
    <source>
        <strain evidence="4">SW21</strain>
    </source>
</reference>
<dbReference type="InterPro" id="IPR032710">
    <property type="entry name" value="NTF2-like_dom_sf"/>
</dbReference>
<dbReference type="Gene3D" id="3.10.450.50">
    <property type="match status" value="1"/>
</dbReference>
<dbReference type="Pfam" id="PF02810">
    <property type="entry name" value="SEC-C"/>
    <property type="match status" value="1"/>
</dbReference>
<dbReference type="SUPFAM" id="SSF54427">
    <property type="entry name" value="NTF2-like"/>
    <property type="match status" value="1"/>
</dbReference>
<dbReference type="HAMAP" id="MF_00612">
    <property type="entry name" value="UPF0225"/>
    <property type="match status" value="1"/>
</dbReference>
<name>A0A9X3D557_9ACTN</name>
<evidence type="ECO:0000313" key="4">
    <source>
        <dbReference type="EMBL" id="MCX2963961.1"/>
    </source>
</evidence>
<dbReference type="Proteomes" id="UP001143347">
    <property type="component" value="Unassembled WGS sequence"/>
</dbReference>
<comment type="caution">
    <text evidence="4">The sequence shown here is derived from an EMBL/GenBank/DDBJ whole genome shotgun (WGS) entry which is preliminary data.</text>
</comment>